<dbReference type="EMBL" id="RCHS01002679">
    <property type="protein sequence ID" value="RMX46533.1"/>
    <property type="molecule type" value="Genomic_DNA"/>
</dbReference>
<reference evidence="2 3" key="1">
    <citation type="journal article" date="2018" name="Sci. Rep.">
        <title>Comparative analysis of the Pocillopora damicornis genome highlights role of immune system in coral evolution.</title>
        <authorList>
            <person name="Cunning R."/>
            <person name="Bay R.A."/>
            <person name="Gillette P."/>
            <person name="Baker A.C."/>
            <person name="Traylor-Knowles N."/>
        </authorList>
    </citation>
    <scope>NUCLEOTIDE SEQUENCE [LARGE SCALE GENOMIC DNA]</scope>
    <source>
        <strain evidence="2">RSMAS</strain>
        <tissue evidence="2">Whole animal</tissue>
    </source>
</reference>
<gene>
    <name evidence="2" type="ORF">pdam_00021705</name>
</gene>
<accession>A0A3M6TYQ5</accession>
<feature type="region of interest" description="Disordered" evidence="1">
    <location>
        <begin position="70"/>
        <end position="100"/>
    </location>
</feature>
<evidence type="ECO:0000313" key="3">
    <source>
        <dbReference type="Proteomes" id="UP000275408"/>
    </source>
</evidence>
<dbReference type="AlphaFoldDB" id="A0A3M6TYQ5"/>
<evidence type="ECO:0000256" key="1">
    <source>
        <dbReference type="SAM" id="MobiDB-lite"/>
    </source>
</evidence>
<organism evidence="2 3">
    <name type="scientific">Pocillopora damicornis</name>
    <name type="common">Cauliflower coral</name>
    <name type="synonym">Millepora damicornis</name>
    <dbReference type="NCBI Taxonomy" id="46731"/>
    <lineage>
        <taxon>Eukaryota</taxon>
        <taxon>Metazoa</taxon>
        <taxon>Cnidaria</taxon>
        <taxon>Anthozoa</taxon>
        <taxon>Hexacorallia</taxon>
        <taxon>Scleractinia</taxon>
        <taxon>Astrocoeniina</taxon>
        <taxon>Pocilloporidae</taxon>
        <taxon>Pocillopora</taxon>
    </lineage>
</organism>
<proteinExistence type="predicted"/>
<name>A0A3M6TYQ5_POCDA</name>
<protein>
    <submittedName>
        <fullName evidence="2">Uncharacterized protein</fullName>
    </submittedName>
</protein>
<sequence length="359" mass="39789">MVPEDELAVTADLAYENLLEPVGTPTVHPLCRGLAAKYLAFRMAYCQKHVDAEGLYGNVHKRGGDILKVQHPSPEATSSPLGGKGRCSAAEEGEADGEKASECLPLTMSSWPTAEEGKNLERTKDSDEITNYENHHNKKKILKERGREGIKEGNKQANMKTHVYLLCQIFHTPRLSDIRYLPPRAAASRSGPVIPSPRENTVFPLPDPSADTHQSSLSPKLGWESYFALPAVSSFGHAVAELGTVMLLKATLASSIPLGFLWKPAVKEYNKRETQEIASLFCLSFSCFLYLFMAKSNMYQSMSKKCSTDNEFWSFEVVADGQPLLFTFNKFLEHLSIAPQTLSNALVPWSLRNFSAFVL</sequence>
<dbReference type="Proteomes" id="UP000275408">
    <property type="component" value="Unassembled WGS sequence"/>
</dbReference>
<comment type="caution">
    <text evidence="2">The sequence shown here is derived from an EMBL/GenBank/DDBJ whole genome shotgun (WGS) entry which is preliminary data.</text>
</comment>
<evidence type="ECO:0000313" key="2">
    <source>
        <dbReference type="EMBL" id="RMX46533.1"/>
    </source>
</evidence>
<keyword evidence="3" id="KW-1185">Reference proteome</keyword>